<sequence>MKLPILELGLLATAFALSYPLAPVPPYPYKYPSENIPNVAPGPDHGSFQDVFDGQPQNSEQPYPSQYYRRYGRYDGYSHHPRSPYNLYPSPFYVPMKEKRRRCYDDSTEEDCEEHYPPHSKDYYPYPFPKPHPSPYPSPYPDPYPSPFYNPYSKLYPTPYSKPYPTPYPKPYPLW</sequence>
<feature type="region of interest" description="Disordered" evidence="1">
    <location>
        <begin position="41"/>
        <end position="64"/>
    </location>
</feature>
<gene>
    <name evidence="3" type="ORF">KIN20_012100</name>
</gene>
<organism evidence="3 4">
    <name type="scientific">Parelaphostrongylus tenuis</name>
    <name type="common">Meningeal worm</name>
    <dbReference type="NCBI Taxonomy" id="148309"/>
    <lineage>
        <taxon>Eukaryota</taxon>
        <taxon>Metazoa</taxon>
        <taxon>Ecdysozoa</taxon>
        <taxon>Nematoda</taxon>
        <taxon>Chromadorea</taxon>
        <taxon>Rhabditida</taxon>
        <taxon>Rhabditina</taxon>
        <taxon>Rhabditomorpha</taxon>
        <taxon>Strongyloidea</taxon>
        <taxon>Metastrongylidae</taxon>
        <taxon>Parelaphostrongylus</taxon>
    </lineage>
</organism>
<name>A0AAD5MVX6_PARTN</name>
<feature type="compositionally biased region" description="Polar residues" evidence="1">
    <location>
        <begin position="55"/>
        <end position="64"/>
    </location>
</feature>
<feature type="chain" id="PRO_5042117697" evidence="2">
    <location>
        <begin position="19"/>
        <end position="175"/>
    </location>
</feature>
<feature type="signal peptide" evidence="2">
    <location>
        <begin position="1"/>
        <end position="18"/>
    </location>
</feature>
<feature type="region of interest" description="Disordered" evidence="1">
    <location>
        <begin position="103"/>
        <end position="124"/>
    </location>
</feature>
<dbReference type="AlphaFoldDB" id="A0AAD5MVX6"/>
<keyword evidence="4" id="KW-1185">Reference proteome</keyword>
<dbReference type="Proteomes" id="UP001196413">
    <property type="component" value="Unassembled WGS sequence"/>
</dbReference>
<accession>A0AAD5MVX6</accession>
<evidence type="ECO:0000313" key="3">
    <source>
        <dbReference type="EMBL" id="KAJ1354991.1"/>
    </source>
</evidence>
<protein>
    <submittedName>
        <fullName evidence="3">Uncharacterized protein</fullName>
    </submittedName>
</protein>
<evidence type="ECO:0000256" key="1">
    <source>
        <dbReference type="SAM" id="MobiDB-lite"/>
    </source>
</evidence>
<evidence type="ECO:0000313" key="4">
    <source>
        <dbReference type="Proteomes" id="UP001196413"/>
    </source>
</evidence>
<dbReference type="EMBL" id="JAHQIW010002298">
    <property type="protein sequence ID" value="KAJ1354991.1"/>
    <property type="molecule type" value="Genomic_DNA"/>
</dbReference>
<proteinExistence type="predicted"/>
<keyword evidence="2" id="KW-0732">Signal</keyword>
<comment type="caution">
    <text evidence="3">The sequence shown here is derived from an EMBL/GenBank/DDBJ whole genome shotgun (WGS) entry which is preliminary data.</text>
</comment>
<reference evidence="3" key="1">
    <citation type="submission" date="2021-06" db="EMBL/GenBank/DDBJ databases">
        <title>Parelaphostrongylus tenuis whole genome reference sequence.</title>
        <authorList>
            <person name="Garwood T.J."/>
            <person name="Larsen P.A."/>
            <person name="Fountain-Jones N.M."/>
            <person name="Garbe J.R."/>
            <person name="Macchietto M.G."/>
            <person name="Kania S.A."/>
            <person name="Gerhold R.W."/>
            <person name="Richards J.E."/>
            <person name="Wolf T.M."/>
        </authorList>
    </citation>
    <scope>NUCLEOTIDE SEQUENCE</scope>
    <source>
        <strain evidence="3">MNPRO001-30</strain>
        <tissue evidence="3">Meninges</tissue>
    </source>
</reference>
<evidence type="ECO:0000256" key="2">
    <source>
        <dbReference type="SAM" id="SignalP"/>
    </source>
</evidence>